<dbReference type="PANTHER" id="PTHR21137:SF44">
    <property type="entry name" value="ODORANT RECEPTOR 13A-RELATED"/>
    <property type="match status" value="1"/>
</dbReference>
<evidence type="ECO:0000256" key="9">
    <source>
        <dbReference type="RuleBase" id="RU351113"/>
    </source>
</evidence>
<dbReference type="GO" id="GO:0007165">
    <property type="term" value="P:signal transduction"/>
    <property type="evidence" value="ECO:0007669"/>
    <property type="project" value="UniProtKB-KW"/>
</dbReference>
<feature type="transmembrane region" description="Helical" evidence="9">
    <location>
        <begin position="203"/>
        <end position="227"/>
    </location>
</feature>
<evidence type="ECO:0000256" key="7">
    <source>
        <dbReference type="ARBA" id="ARBA00023170"/>
    </source>
</evidence>
<evidence type="ECO:0000256" key="6">
    <source>
        <dbReference type="ARBA" id="ARBA00023136"/>
    </source>
</evidence>
<keyword evidence="8 9" id="KW-0807">Transducer</keyword>
<keyword evidence="5 9" id="KW-1133">Transmembrane helix</keyword>
<protein>
    <recommendedName>
        <fullName evidence="9">Odorant receptor</fullName>
    </recommendedName>
</protein>
<keyword evidence="4 9" id="KW-0552">Olfaction</keyword>
<evidence type="ECO:0000313" key="11">
    <source>
        <dbReference type="Proteomes" id="UP001231518"/>
    </source>
</evidence>
<evidence type="ECO:0000256" key="3">
    <source>
        <dbReference type="ARBA" id="ARBA00022692"/>
    </source>
</evidence>
<reference evidence="10" key="1">
    <citation type="submission" date="2023-03" db="EMBL/GenBank/DDBJ databases">
        <title>Chromosome-level genomes of two armyworms, Mythimna separata and Mythimna loreyi, provide insights into the biosynthesis and reception of sex pheromones.</title>
        <authorList>
            <person name="Zhao H."/>
        </authorList>
    </citation>
    <scope>NUCLEOTIDE SEQUENCE</scope>
    <source>
        <strain evidence="10">BeijingLab</strain>
        <tissue evidence="10">Pupa</tissue>
    </source>
</reference>
<keyword evidence="3 9" id="KW-0812">Transmembrane</keyword>
<feature type="transmembrane region" description="Helical" evidence="9">
    <location>
        <begin position="40"/>
        <end position="61"/>
    </location>
</feature>
<feature type="transmembrane region" description="Helical" evidence="9">
    <location>
        <begin position="305"/>
        <end position="325"/>
    </location>
</feature>
<comment type="subcellular location">
    <subcellularLocation>
        <location evidence="9">Cell membrane</location>
        <topology evidence="9">Multi-pass membrane protein</topology>
    </subcellularLocation>
    <subcellularLocation>
        <location evidence="1">Membrane</location>
        <topology evidence="1">Multi-pass membrane protein</topology>
    </subcellularLocation>
</comment>
<keyword evidence="11" id="KW-1185">Reference proteome</keyword>
<feature type="transmembrane region" description="Helical" evidence="9">
    <location>
        <begin position="138"/>
        <end position="164"/>
    </location>
</feature>
<organism evidence="10 11">
    <name type="scientific">Mythimna separata</name>
    <name type="common">Oriental armyworm</name>
    <name type="synonym">Pseudaletia separata</name>
    <dbReference type="NCBI Taxonomy" id="271217"/>
    <lineage>
        <taxon>Eukaryota</taxon>
        <taxon>Metazoa</taxon>
        <taxon>Ecdysozoa</taxon>
        <taxon>Arthropoda</taxon>
        <taxon>Hexapoda</taxon>
        <taxon>Insecta</taxon>
        <taxon>Pterygota</taxon>
        <taxon>Neoptera</taxon>
        <taxon>Endopterygota</taxon>
        <taxon>Lepidoptera</taxon>
        <taxon>Glossata</taxon>
        <taxon>Ditrysia</taxon>
        <taxon>Noctuoidea</taxon>
        <taxon>Noctuidae</taxon>
        <taxon>Noctuinae</taxon>
        <taxon>Hadenini</taxon>
        <taxon>Mythimna</taxon>
    </lineage>
</organism>
<dbReference type="PANTHER" id="PTHR21137">
    <property type="entry name" value="ODORANT RECEPTOR"/>
    <property type="match status" value="1"/>
</dbReference>
<evidence type="ECO:0000256" key="8">
    <source>
        <dbReference type="ARBA" id="ARBA00023224"/>
    </source>
</evidence>
<dbReference type="AlphaFoldDB" id="A0AAD8DLG9"/>
<evidence type="ECO:0000313" key="10">
    <source>
        <dbReference type="EMBL" id="KAJ8708312.1"/>
    </source>
</evidence>
<evidence type="ECO:0000256" key="2">
    <source>
        <dbReference type="ARBA" id="ARBA00022606"/>
    </source>
</evidence>
<dbReference type="EMBL" id="JARGEI010000026">
    <property type="protein sequence ID" value="KAJ8708312.1"/>
    <property type="molecule type" value="Genomic_DNA"/>
</dbReference>
<dbReference type="Pfam" id="PF02949">
    <property type="entry name" value="7tm_6"/>
    <property type="match status" value="1"/>
</dbReference>
<evidence type="ECO:0000256" key="1">
    <source>
        <dbReference type="ARBA" id="ARBA00004141"/>
    </source>
</evidence>
<dbReference type="Proteomes" id="UP001231518">
    <property type="component" value="Chromosome 25"/>
</dbReference>
<keyword evidence="7 9" id="KW-0675">Receptor</keyword>
<accession>A0AAD8DLG9</accession>
<dbReference type="GO" id="GO:0004984">
    <property type="term" value="F:olfactory receptor activity"/>
    <property type="evidence" value="ECO:0007669"/>
    <property type="project" value="InterPro"/>
</dbReference>
<feature type="transmembrane region" description="Helical" evidence="9">
    <location>
        <begin position="279"/>
        <end position="299"/>
    </location>
</feature>
<keyword evidence="2 9" id="KW-0716">Sensory transduction</keyword>
<dbReference type="InterPro" id="IPR004117">
    <property type="entry name" value="7tm6_olfct_rcpt"/>
</dbReference>
<comment type="caution">
    <text evidence="10">The sequence shown here is derived from an EMBL/GenBank/DDBJ whole genome shotgun (WGS) entry which is preliminary data.</text>
</comment>
<comment type="similarity">
    <text evidence="9">Belongs to the insect chemoreceptor superfamily. Heteromeric odorant receptor channel (TC 1.A.69) family.</text>
</comment>
<dbReference type="GO" id="GO:0005886">
    <property type="term" value="C:plasma membrane"/>
    <property type="evidence" value="ECO:0007669"/>
    <property type="project" value="UniProtKB-SubCell"/>
</dbReference>
<name>A0AAD8DLG9_MYTSE</name>
<sequence length="401" mass="46318">MSGKEFEKTLKLTKYALLISGIKTSENPVNKTVDYFVDHYLYYCNFIALYTVLIGEAYWIVDGIQNGTPFIEISLISPCITISVLSTVKSWFIYLNKEILIRVVSKLKDIHPNFDENEAEKSVGIAIERKIIKKSMKLLNSVQVLLLSIYVLVVTAFCLIPVMLSGYNYHKTGEFVVIYPYYVKYPFDVYHSSVWYLIYIHQVWATVIVIFFVFGCDTLFFALCVYINMHFHLLGLRFENIVSKSKHETERNLRKAIVRHQELIDLVDQSELLFTKSSLFNIVMSSILICLSAFNITVANLMADVIAFITFLLMSLSQISMVCYFGDLLMNSSVEINKFIYNCPWYEADADSKRTLFLVMMRSQKACRLTAWKFAVLNLGAFTTILSRSWSYFALLKTVYK</sequence>
<feature type="transmembrane region" description="Helical" evidence="9">
    <location>
        <begin position="73"/>
        <end position="95"/>
    </location>
</feature>
<dbReference type="GO" id="GO:0005549">
    <property type="term" value="F:odorant binding"/>
    <property type="evidence" value="ECO:0007669"/>
    <property type="project" value="InterPro"/>
</dbReference>
<feature type="transmembrane region" description="Helical" evidence="9">
    <location>
        <begin position="370"/>
        <end position="393"/>
    </location>
</feature>
<gene>
    <name evidence="10" type="ORF">PYW07_010437</name>
</gene>
<proteinExistence type="inferred from homology"/>
<evidence type="ECO:0000256" key="5">
    <source>
        <dbReference type="ARBA" id="ARBA00022989"/>
    </source>
</evidence>
<keyword evidence="6 9" id="KW-0472">Membrane</keyword>
<evidence type="ECO:0000256" key="4">
    <source>
        <dbReference type="ARBA" id="ARBA00022725"/>
    </source>
</evidence>